<reference evidence="2 3" key="1">
    <citation type="submission" date="2016-09" db="EMBL/GenBank/DDBJ databases">
        <title>Complete genome sequence of Actinomyces hongkongensis HKU8.</title>
        <authorList>
            <person name="Gao Y.-X."/>
            <person name="Zhou Y.-Y."/>
            <person name="Xie Y."/>
            <person name="Wang M."/>
            <person name="Wang S.-J."/>
            <person name="Shen S.-G."/>
        </authorList>
    </citation>
    <scope>NUCLEOTIDE SEQUENCE [LARGE SCALE GENOMIC DNA]</scope>
    <source>
        <strain evidence="2 3">HKU8</strain>
    </source>
</reference>
<evidence type="ECO:0000313" key="2">
    <source>
        <dbReference type="EMBL" id="AOS46577.1"/>
    </source>
</evidence>
<dbReference type="Proteomes" id="UP000095214">
    <property type="component" value="Chromosome"/>
</dbReference>
<dbReference type="OrthoDB" id="3268930at2"/>
<protein>
    <submittedName>
        <fullName evidence="2">WYL domain-containing protein</fullName>
    </submittedName>
</protein>
<proteinExistence type="predicted"/>
<dbReference type="PANTHER" id="PTHR34580:SF3">
    <property type="entry name" value="PROTEIN PAFB"/>
    <property type="match status" value="1"/>
</dbReference>
<dbReference type="PANTHER" id="PTHR34580">
    <property type="match status" value="1"/>
</dbReference>
<sequence>MVETLSAQARLLELFFEVLGAERGRSKARIRRMDAYRGLGERAFESQFQRDKDALRQIGVDLRVGAGPDGDTYSISPGSFARVGARLNPVQAVLVGLALQAWSPGDGVGPSAGPKVAAASDGSGAPDLLRMDLTGVRAAADFATGIRERRVVSFDYEGARGTEERSVEPWRIVVRGRALYLWGFDLDRGADRLFRISRVGSAVSFLGQAGDADEPPTDLGDPFADRRVAPVLAVLGDPGRLARHLDGPVGEEPPSSPWRLWRGREADVGRWISRVLARAEDVVVVEPVELRDAVLRRLEAAARLDGDRGAEGGDA</sequence>
<evidence type="ECO:0000313" key="3">
    <source>
        <dbReference type="Proteomes" id="UP000095214"/>
    </source>
</evidence>
<dbReference type="Pfam" id="PF13280">
    <property type="entry name" value="WYL"/>
    <property type="match status" value="1"/>
</dbReference>
<dbReference type="InterPro" id="IPR051534">
    <property type="entry name" value="CBASS_pafABC_assoc_protein"/>
</dbReference>
<dbReference type="KEGG" id="phon:BH719_00590"/>
<dbReference type="EMBL" id="CP017298">
    <property type="protein sequence ID" value="AOS46577.1"/>
    <property type="molecule type" value="Genomic_DNA"/>
</dbReference>
<accession>A0A1D8B0A8</accession>
<feature type="domain" description="WYL" evidence="1">
    <location>
        <begin position="141"/>
        <end position="202"/>
    </location>
</feature>
<gene>
    <name evidence="2" type="ORF">BH719_00590</name>
</gene>
<keyword evidence="3" id="KW-1185">Reference proteome</keyword>
<evidence type="ECO:0000259" key="1">
    <source>
        <dbReference type="Pfam" id="PF13280"/>
    </source>
</evidence>
<dbReference type="RefSeq" id="WP_009399832.1">
    <property type="nucleotide sequence ID" value="NZ_CP017298.1"/>
</dbReference>
<dbReference type="AlphaFoldDB" id="A0A1D8B0A8"/>
<organism evidence="2 3">
    <name type="scientific">Pauljensenia hongkongensis</name>
    <dbReference type="NCBI Taxonomy" id="178339"/>
    <lineage>
        <taxon>Bacteria</taxon>
        <taxon>Bacillati</taxon>
        <taxon>Actinomycetota</taxon>
        <taxon>Actinomycetes</taxon>
        <taxon>Actinomycetales</taxon>
        <taxon>Actinomycetaceae</taxon>
        <taxon>Pauljensenia</taxon>
    </lineage>
</organism>
<dbReference type="PROSITE" id="PS52050">
    <property type="entry name" value="WYL"/>
    <property type="match status" value="1"/>
</dbReference>
<dbReference type="STRING" id="178339.BH719_00590"/>
<name>A0A1D8B0A8_9ACTO</name>
<dbReference type="InterPro" id="IPR026881">
    <property type="entry name" value="WYL_dom"/>
</dbReference>